<dbReference type="PANTHER" id="PTHR43685">
    <property type="entry name" value="GLYCOSYLTRANSFERASE"/>
    <property type="match status" value="1"/>
</dbReference>
<dbReference type="EMBL" id="CYPR01000097">
    <property type="protein sequence ID" value="CUH38843.1"/>
    <property type="molecule type" value="Genomic_DNA"/>
</dbReference>
<dbReference type="OrthoDB" id="8404680at2"/>
<proteinExistence type="predicted"/>
<keyword evidence="2" id="KW-0378">Hydrolase</keyword>
<dbReference type="InterPro" id="IPR001173">
    <property type="entry name" value="Glyco_trans_2-like"/>
</dbReference>
<dbReference type="InterPro" id="IPR029044">
    <property type="entry name" value="Nucleotide-diphossugar_trans"/>
</dbReference>
<protein>
    <submittedName>
        <fullName evidence="2">Putative glycosyl hydrolase</fullName>
    </submittedName>
</protein>
<dbReference type="PANTHER" id="PTHR43685:SF3">
    <property type="entry name" value="SLR2126 PROTEIN"/>
    <property type="match status" value="1"/>
</dbReference>
<sequence>MTDSSPDTSAPLTWSLCIATYNRIDVLEKSISLALEQTRPPQEIVVADASPDWKANRERVAKQFSDAGPALVYLKPERPSLTHQRNLAIGAACGDILALFDDDTMMFPDCAQQIMSVYERDGEKVIAAVGAANQREMPEGVEVSAARKISGKAGSAKAGQNLGQRVRASSFGRWAWREVFLMSAAHQIVPYDGRPITRPMTDLSHLPDDLRPVPVLQGFSITVRRDVALKEPFEEALLAYCPAEDLDATYRFGRHGLLVIAPEGRIHHFEAAAGRIKRKRATALGLLNVAYFTRRHSDDLPRHRRAFYTLLSRRILAEFLKDTLSRRWAYPQFLGTLLAIRHAPQVFRVPDDRLRTWYMALQERILAS</sequence>
<dbReference type="STRING" id="313367.JSE7799_01561"/>
<evidence type="ECO:0000313" key="2">
    <source>
        <dbReference type="EMBL" id="CUH38843.1"/>
    </source>
</evidence>
<name>A0A0M7BA76_9RHOB</name>
<gene>
    <name evidence="2" type="ORF">JSE7799_01561</name>
</gene>
<evidence type="ECO:0000313" key="3">
    <source>
        <dbReference type="Proteomes" id="UP000049455"/>
    </source>
</evidence>
<dbReference type="RefSeq" id="WP_055663111.1">
    <property type="nucleotide sequence ID" value="NZ_CYPR01000097.1"/>
</dbReference>
<dbReference type="AlphaFoldDB" id="A0A0M7BA76"/>
<feature type="domain" description="Glycosyltransferase 2-like" evidence="1">
    <location>
        <begin position="15"/>
        <end position="138"/>
    </location>
</feature>
<accession>A0A0M7BA76</accession>
<evidence type="ECO:0000259" key="1">
    <source>
        <dbReference type="Pfam" id="PF00535"/>
    </source>
</evidence>
<dbReference type="Proteomes" id="UP000049455">
    <property type="component" value="Unassembled WGS sequence"/>
</dbReference>
<dbReference type="Gene3D" id="3.90.550.10">
    <property type="entry name" value="Spore Coat Polysaccharide Biosynthesis Protein SpsA, Chain A"/>
    <property type="match status" value="1"/>
</dbReference>
<dbReference type="CDD" id="cd00761">
    <property type="entry name" value="Glyco_tranf_GTA_type"/>
    <property type="match status" value="1"/>
</dbReference>
<dbReference type="Pfam" id="PF00535">
    <property type="entry name" value="Glycos_transf_2"/>
    <property type="match status" value="1"/>
</dbReference>
<dbReference type="SUPFAM" id="SSF53448">
    <property type="entry name" value="Nucleotide-diphospho-sugar transferases"/>
    <property type="match status" value="1"/>
</dbReference>
<dbReference type="InterPro" id="IPR050834">
    <property type="entry name" value="Glycosyltransf_2"/>
</dbReference>
<organism evidence="2 3">
    <name type="scientific">Jannaschia seosinensis</name>
    <dbReference type="NCBI Taxonomy" id="313367"/>
    <lineage>
        <taxon>Bacteria</taxon>
        <taxon>Pseudomonadati</taxon>
        <taxon>Pseudomonadota</taxon>
        <taxon>Alphaproteobacteria</taxon>
        <taxon>Rhodobacterales</taxon>
        <taxon>Roseobacteraceae</taxon>
        <taxon>Jannaschia</taxon>
    </lineage>
</organism>
<reference evidence="2 3" key="1">
    <citation type="submission" date="2015-09" db="EMBL/GenBank/DDBJ databases">
        <authorList>
            <person name="Jackson K.R."/>
            <person name="Lunt B.L."/>
            <person name="Fisher J.N.B."/>
            <person name="Gardner A.V."/>
            <person name="Bailey M.E."/>
            <person name="Deus L.M."/>
            <person name="Earl A.S."/>
            <person name="Gibby P.D."/>
            <person name="Hartmann K.A."/>
            <person name="Liu J.E."/>
            <person name="Manci A.M."/>
            <person name="Nielsen D.A."/>
            <person name="Solomon M.B."/>
            <person name="Breakwell D.P."/>
            <person name="Burnett S.H."/>
            <person name="Grose J.H."/>
        </authorList>
    </citation>
    <scope>NUCLEOTIDE SEQUENCE [LARGE SCALE GENOMIC DNA]</scope>
    <source>
        <strain evidence="2 3">CECT 7799</strain>
    </source>
</reference>
<dbReference type="GO" id="GO:0016787">
    <property type="term" value="F:hydrolase activity"/>
    <property type="evidence" value="ECO:0007669"/>
    <property type="project" value="UniProtKB-KW"/>
</dbReference>
<keyword evidence="3" id="KW-1185">Reference proteome</keyword>